<protein>
    <submittedName>
        <fullName evidence="2">Uncharacterized protein</fullName>
    </submittedName>
</protein>
<feature type="compositionally biased region" description="Basic and acidic residues" evidence="1">
    <location>
        <begin position="1"/>
        <end position="17"/>
    </location>
</feature>
<sequence length="232" mass="24893">PNDRRERSSGLDKERNMAKGGNKLAIREDTQVGSQSPLTKGKASRGPRTASSTMMNSSSNFSRTSGSIDGWDQPSCLNKVQSLSGANSRKCPIPTVSSSPPVTQWVNQRPPKNARSKRSNLVSPVPNHDEAPLLPEGIPPDVGGRAITEASGLTLSRSLTSTQQLKLKLENVPSPTAVSESEESGAIENKPKDKGLHMYEVEDGAVSVLHKVTTPILPSKKNKHPSREEIGD</sequence>
<dbReference type="PANTHER" id="PTHR31115">
    <property type="entry name" value="OS05G0107300 PROTEIN"/>
    <property type="match status" value="1"/>
</dbReference>
<feature type="compositionally biased region" description="Low complexity" evidence="1">
    <location>
        <begin position="94"/>
        <end position="103"/>
    </location>
</feature>
<feature type="region of interest" description="Disordered" evidence="1">
    <location>
        <begin position="170"/>
        <end position="194"/>
    </location>
</feature>
<feature type="non-terminal residue" evidence="2">
    <location>
        <position position="232"/>
    </location>
</feature>
<name>A0A1D1Z7D4_9ARAE</name>
<evidence type="ECO:0000313" key="2">
    <source>
        <dbReference type="EMBL" id="JAT62818.1"/>
    </source>
</evidence>
<dbReference type="EMBL" id="GDJX01005118">
    <property type="protein sequence ID" value="JAT62818.1"/>
    <property type="molecule type" value="Transcribed_RNA"/>
</dbReference>
<proteinExistence type="predicted"/>
<feature type="compositionally biased region" description="Low complexity" evidence="1">
    <location>
        <begin position="51"/>
        <end position="67"/>
    </location>
</feature>
<gene>
    <name evidence="2" type="ORF">g.47656</name>
</gene>
<dbReference type="AlphaFoldDB" id="A0A1D1Z7D4"/>
<feature type="non-terminal residue" evidence="2">
    <location>
        <position position="1"/>
    </location>
</feature>
<evidence type="ECO:0000256" key="1">
    <source>
        <dbReference type="SAM" id="MobiDB-lite"/>
    </source>
</evidence>
<organism evidence="2">
    <name type="scientific">Anthurium amnicola</name>
    <dbReference type="NCBI Taxonomy" id="1678845"/>
    <lineage>
        <taxon>Eukaryota</taxon>
        <taxon>Viridiplantae</taxon>
        <taxon>Streptophyta</taxon>
        <taxon>Embryophyta</taxon>
        <taxon>Tracheophyta</taxon>
        <taxon>Spermatophyta</taxon>
        <taxon>Magnoliopsida</taxon>
        <taxon>Liliopsida</taxon>
        <taxon>Araceae</taxon>
        <taxon>Pothoideae</taxon>
        <taxon>Potheae</taxon>
        <taxon>Anthurium</taxon>
    </lineage>
</organism>
<reference evidence="2" key="1">
    <citation type="submission" date="2015-07" db="EMBL/GenBank/DDBJ databases">
        <title>Transcriptome Assembly of Anthurium amnicola.</title>
        <authorList>
            <person name="Suzuki J."/>
        </authorList>
    </citation>
    <scope>NUCLEOTIDE SEQUENCE</scope>
</reference>
<dbReference type="PANTHER" id="PTHR31115:SF2">
    <property type="entry name" value="OS05G0107300 PROTEIN"/>
    <property type="match status" value="1"/>
</dbReference>
<feature type="compositionally biased region" description="Polar residues" evidence="1">
    <location>
        <begin position="75"/>
        <end position="87"/>
    </location>
</feature>
<feature type="region of interest" description="Disordered" evidence="1">
    <location>
        <begin position="1"/>
        <end position="145"/>
    </location>
</feature>
<accession>A0A1D1Z7D4</accession>